<keyword evidence="7" id="KW-0902">Two-component regulatory system</keyword>
<dbReference type="InterPro" id="IPR036388">
    <property type="entry name" value="WH-like_DNA-bd_sf"/>
</dbReference>
<evidence type="ECO:0000256" key="12">
    <source>
        <dbReference type="ARBA" id="ARBA00024735"/>
    </source>
</evidence>
<dbReference type="PROSITE" id="PS50110">
    <property type="entry name" value="RESPONSE_REGULATORY"/>
    <property type="match status" value="1"/>
</dbReference>
<evidence type="ECO:0000256" key="6">
    <source>
        <dbReference type="ARBA" id="ARBA00022592"/>
    </source>
</evidence>
<dbReference type="Proteomes" id="UP000548726">
    <property type="component" value="Unassembled WGS sequence"/>
</dbReference>
<dbReference type="CDD" id="cd00383">
    <property type="entry name" value="trans_reg_C"/>
    <property type="match status" value="1"/>
</dbReference>
<keyword evidence="3" id="KW-0813">Transport</keyword>
<dbReference type="PANTHER" id="PTHR48111:SF40">
    <property type="entry name" value="PHOSPHATE REGULON TRANSCRIPTIONAL REGULATORY PROTEIN PHOB"/>
    <property type="match status" value="1"/>
</dbReference>
<dbReference type="AlphaFoldDB" id="A0A6V8I6K8"/>
<accession>A0A6V8I6K8</accession>
<dbReference type="SUPFAM" id="SSF46894">
    <property type="entry name" value="C-terminal effector domain of the bipartite response regulators"/>
    <property type="match status" value="1"/>
</dbReference>
<evidence type="ECO:0000256" key="2">
    <source>
        <dbReference type="ARBA" id="ARBA00013332"/>
    </source>
</evidence>
<evidence type="ECO:0000256" key="9">
    <source>
        <dbReference type="ARBA" id="ARBA00023125"/>
    </source>
</evidence>
<evidence type="ECO:0000256" key="8">
    <source>
        <dbReference type="ARBA" id="ARBA00023015"/>
    </source>
</evidence>
<feature type="domain" description="Response regulatory" evidence="15">
    <location>
        <begin position="32"/>
        <end position="148"/>
    </location>
</feature>
<reference evidence="17 18" key="1">
    <citation type="journal article" date="2020" name="Cell Rep.">
        <title>Local necrotic cells trigger systemic immune activation via gut microbiome dysbiosis in Drosophila.</title>
        <authorList>
            <person name="Kosakamoto H."/>
            <person name="Yamauchi T."/>
            <person name="Akuzawa-Tokita Y."/>
            <person name="Nishimura K."/>
            <person name="Soga T."/>
            <person name="Murakami T."/>
            <person name="Mori H."/>
            <person name="Yamamoto K."/>
            <person name="Miyazaki R."/>
            <person name="Koto A."/>
            <person name="Miura M."/>
            <person name="Obata F."/>
        </authorList>
    </citation>
    <scope>NUCLEOTIDE SEQUENCE [LARGE SCALE GENOMIC DNA]</scope>
    <source>
        <strain evidence="17 18">Ai</strain>
    </source>
</reference>
<dbReference type="Gene3D" id="1.10.10.10">
    <property type="entry name" value="Winged helix-like DNA-binding domain superfamily/Winged helix DNA-binding domain"/>
    <property type="match status" value="1"/>
</dbReference>
<dbReference type="InterPro" id="IPR001789">
    <property type="entry name" value="Sig_transdc_resp-reg_receiver"/>
</dbReference>
<dbReference type="GO" id="GO:0005829">
    <property type="term" value="C:cytosol"/>
    <property type="evidence" value="ECO:0007669"/>
    <property type="project" value="TreeGrafter"/>
</dbReference>
<keyword evidence="8" id="KW-0805">Transcription regulation</keyword>
<dbReference type="SUPFAM" id="SSF52172">
    <property type="entry name" value="CheY-like"/>
    <property type="match status" value="1"/>
</dbReference>
<evidence type="ECO:0000256" key="5">
    <source>
        <dbReference type="ARBA" id="ARBA00022553"/>
    </source>
</evidence>
<dbReference type="PROSITE" id="PS51755">
    <property type="entry name" value="OMPR_PHOB"/>
    <property type="match status" value="1"/>
</dbReference>
<evidence type="ECO:0000256" key="7">
    <source>
        <dbReference type="ARBA" id="ARBA00023012"/>
    </source>
</evidence>
<feature type="DNA-binding region" description="OmpR/PhoB-type" evidence="14">
    <location>
        <begin position="155"/>
        <end position="253"/>
    </location>
</feature>
<evidence type="ECO:0000256" key="11">
    <source>
        <dbReference type="ARBA" id="ARBA00023163"/>
    </source>
</evidence>
<dbReference type="Pfam" id="PF00072">
    <property type="entry name" value="Response_reg"/>
    <property type="match status" value="1"/>
</dbReference>
<dbReference type="NCBIfam" id="TIGR02154">
    <property type="entry name" value="PhoB"/>
    <property type="match status" value="1"/>
</dbReference>
<dbReference type="GO" id="GO:0000976">
    <property type="term" value="F:transcription cis-regulatory region binding"/>
    <property type="evidence" value="ECO:0007669"/>
    <property type="project" value="TreeGrafter"/>
</dbReference>
<evidence type="ECO:0000313" key="17">
    <source>
        <dbReference type="EMBL" id="GFE93209.1"/>
    </source>
</evidence>
<dbReference type="GO" id="GO:0006817">
    <property type="term" value="P:phosphate ion transport"/>
    <property type="evidence" value="ECO:0007669"/>
    <property type="project" value="UniProtKB-KW"/>
</dbReference>
<dbReference type="FunFam" id="3.40.50.2300:FF:000001">
    <property type="entry name" value="DNA-binding response regulator PhoB"/>
    <property type="match status" value="1"/>
</dbReference>
<dbReference type="InterPro" id="IPR011006">
    <property type="entry name" value="CheY-like_superfamily"/>
</dbReference>
<comment type="subcellular location">
    <subcellularLocation>
        <location evidence="1">Cytoplasm</location>
    </subcellularLocation>
</comment>
<keyword evidence="9 14" id="KW-0238">DNA-binding</keyword>
<gene>
    <name evidence="17" type="primary">phoB</name>
    <name evidence="17" type="ORF">DmAi_12680</name>
</gene>
<protein>
    <recommendedName>
        <fullName evidence="2">Phosphate regulon transcriptional regulatory protein PhoB</fullName>
    </recommendedName>
</protein>
<dbReference type="GO" id="GO:0006355">
    <property type="term" value="P:regulation of DNA-templated transcription"/>
    <property type="evidence" value="ECO:0007669"/>
    <property type="project" value="InterPro"/>
</dbReference>
<keyword evidence="4" id="KW-0963">Cytoplasm</keyword>
<dbReference type="GO" id="GO:0032993">
    <property type="term" value="C:protein-DNA complex"/>
    <property type="evidence" value="ECO:0007669"/>
    <property type="project" value="TreeGrafter"/>
</dbReference>
<proteinExistence type="predicted"/>
<dbReference type="InterPro" id="IPR016032">
    <property type="entry name" value="Sig_transdc_resp-reg_C-effctor"/>
</dbReference>
<keyword evidence="11" id="KW-0804">Transcription</keyword>
<dbReference type="SMART" id="SM00448">
    <property type="entry name" value="REC"/>
    <property type="match status" value="1"/>
</dbReference>
<dbReference type="GO" id="GO:0000156">
    <property type="term" value="F:phosphorelay response regulator activity"/>
    <property type="evidence" value="ECO:0007669"/>
    <property type="project" value="InterPro"/>
</dbReference>
<keyword evidence="10" id="KW-0010">Activator</keyword>
<evidence type="ECO:0000256" key="13">
    <source>
        <dbReference type="PROSITE-ProRule" id="PRU00169"/>
    </source>
</evidence>
<name>A0A6V8I6K8_9PROT</name>
<dbReference type="InterPro" id="IPR039420">
    <property type="entry name" value="WalR-like"/>
</dbReference>
<feature type="modified residue" description="4-aspartylphosphate" evidence="13">
    <location>
        <position position="81"/>
    </location>
</feature>
<comment type="caution">
    <text evidence="17">The sequence shown here is derived from an EMBL/GenBank/DDBJ whole genome shotgun (WGS) entry which is preliminary data.</text>
</comment>
<evidence type="ECO:0000259" key="15">
    <source>
        <dbReference type="PROSITE" id="PS50110"/>
    </source>
</evidence>
<dbReference type="EMBL" id="BLJP01000003">
    <property type="protein sequence ID" value="GFE93209.1"/>
    <property type="molecule type" value="Genomic_DNA"/>
</dbReference>
<dbReference type="SMART" id="SM00862">
    <property type="entry name" value="Trans_reg_C"/>
    <property type="match status" value="1"/>
</dbReference>
<keyword evidence="6" id="KW-0592">Phosphate transport</keyword>
<comment type="function">
    <text evidence="12">This protein is a positive regulator for the phosphate regulon. Transcription of this operon is positively regulated by PhoB and PhoR when phosphate is limited.</text>
</comment>
<dbReference type="PANTHER" id="PTHR48111">
    <property type="entry name" value="REGULATOR OF RPOS"/>
    <property type="match status" value="1"/>
</dbReference>
<feature type="domain" description="OmpR/PhoB-type" evidence="16">
    <location>
        <begin position="155"/>
        <end position="253"/>
    </location>
</feature>
<dbReference type="Pfam" id="PF00486">
    <property type="entry name" value="Trans_reg_C"/>
    <property type="match status" value="1"/>
</dbReference>
<evidence type="ECO:0000256" key="10">
    <source>
        <dbReference type="ARBA" id="ARBA00023159"/>
    </source>
</evidence>
<evidence type="ECO:0000256" key="4">
    <source>
        <dbReference type="ARBA" id="ARBA00022490"/>
    </source>
</evidence>
<evidence type="ECO:0000259" key="16">
    <source>
        <dbReference type="PROSITE" id="PS51755"/>
    </source>
</evidence>
<dbReference type="InterPro" id="IPR001867">
    <property type="entry name" value="OmpR/PhoB-type_DNA-bd"/>
</dbReference>
<evidence type="ECO:0000256" key="14">
    <source>
        <dbReference type="PROSITE-ProRule" id="PRU01091"/>
    </source>
</evidence>
<evidence type="ECO:0000256" key="3">
    <source>
        <dbReference type="ARBA" id="ARBA00022448"/>
    </source>
</evidence>
<dbReference type="InterPro" id="IPR011879">
    <property type="entry name" value="Sig_transdc_resp-reg_PhoB"/>
</dbReference>
<dbReference type="Gene3D" id="3.40.50.2300">
    <property type="match status" value="1"/>
</dbReference>
<evidence type="ECO:0000256" key="1">
    <source>
        <dbReference type="ARBA" id="ARBA00004496"/>
    </source>
</evidence>
<sequence>MCNFCDTGCFSSVPRLILRANRYGVFMTHNASVLVVEDDPALSRLICYNLEKQGYDVRLAGDGHTALDQISRRAPDLILLDWMLPNISGLEVCRQLREQPKTKSIPIIMLSARGQETDSVRGLEIGADDYLIKPFGMETLFARVKAMLRRLPPSGNVLKFESLVLDRVAHKVERNGRLLPLGPTEYRLLEFLMTHPGQVFSREELLEQAWERSSCVELRTVDVHIRRLRQTLNAGDEKDLIRTVRARGYALDMPQD</sequence>
<keyword evidence="5 13" id="KW-0597">Phosphoprotein</keyword>
<keyword evidence="18" id="KW-1185">Reference proteome</keyword>
<organism evidence="17 18">
    <name type="scientific">Acetobacter persici</name>
    <dbReference type="NCBI Taxonomy" id="1076596"/>
    <lineage>
        <taxon>Bacteria</taxon>
        <taxon>Pseudomonadati</taxon>
        <taxon>Pseudomonadota</taxon>
        <taxon>Alphaproteobacteria</taxon>
        <taxon>Acetobacterales</taxon>
        <taxon>Acetobacteraceae</taxon>
        <taxon>Acetobacter</taxon>
    </lineage>
</organism>
<dbReference type="Gene3D" id="6.10.250.690">
    <property type="match status" value="1"/>
</dbReference>
<evidence type="ECO:0000313" key="18">
    <source>
        <dbReference type="Proteomes" id="UP000548726"/>
    </source>
</evidence>